<evidence type="ECO:0000313" key="7">
    <source>
        <dbReference type="Proteomes" id="UP001652622"/>
    </source>
</evidence>
<proteinExistence type="predicted"/>
<keyword evidence="2" id="KW-0964">Secreted</keyword>
<dbReference type="RefSeq" id="XP_060548169.1">
    <property type="nucleotide sequence ID" value="XM_060692186.1"/>
</dbReference>
<dbReference type="SUPFAM" id="SSF56436">
    <property type="entry name" value="C-type lectin-like"/>
    <property type="match status" value="1"/>
</dbReference>
<dbReference type="Gene3D" id="3.10.100.10">
    <property type="entry name" value="Mannose-Binding Protein A, subunit A"/>
    <property type="match status" value="1"/>
</dbReference>
<protein>
    <submittedName>
        <fullName evidence="8 9">CD209 antigen-like protein E isoform X1</fullName>
    </submittedName>
</protein>
<gene>
    <name evidence="8 9 10" type="primary">LOC117656724</name>
</gene>
<dbReference type="GeneID" id="117656724"/>
<dbReference type="CDD" id="cd00037">
    <property type="entry name" value="CLECT"/>
    <property type="match status" value="1"/>
</dbReference>
<dbReference type="Proteomes" id="UP001652622">
    <property type="component" value="Unplaced"/>
</dbReference>
<keyword evidence="5" id="KW-0812">Transmembrane</keyword>
<evidence type="ECO:0000313" key="8">
    <source>
        <dbReference type="RefSeq" id="XP_060548167.1"/>
    </source>
</evidence>
<evidence type="ECO:0000256" key="4">
    <source>
        <dbReference type="SAM" id="MobiDB-lite"/>
    </source>
</evidence>
<feature type="domain" description="C-type lectin" evidence="6">
    <location>
        <begin position="131"/>
        <end position="248"/>
    </location>
</feature>
<dbReference type="PROSITE" id="PS50041">
    <property type="entry name" value="C_TYPE_LECTIN_2"/>
    <property type="match status" value="1"/>
</dbReference>
<name>A0ABM3ZIH0_PANGU</name>
<dbReference type="RefSeq" id="XP_060548167.1">
    <property type="nucleotide sequence ID" value="XM_060692184.1"/>
</dbReference>
<dbReference type="Pfam" id="PF00059">
    <property type="entry name" value="Lectin_C"/>
    <property type="match status" value="1"/>
</dbReference>
<comment type="subcellular location">
    <subcellularLocation>
        <location evidence="1">Secreted</location>
    </subcellularLocation>
</comment>
<sequence>MAPKPPPAKGPAAPAKRPQRPPTKLELCLSGYNCATLGVLMLFCLFLYTLWYISLCAVEKAKRDPLRHAVAQIRHYMISRNAEYGTLNDTAIILEAEKMSRELLPWAEKIKEIQAEIADIHYKLNHRWMSYRGHLYLFSFDSVSLHNTIKLCKQSKAYVADIQDNDEEAFLEEAIRHKHGSYYIGLVYNNKEWTWHHTDGKALNTYWKEGEPRNSRSNKCARLANACNTKLHCWYTVPCSLLARGICKKKPEDKWIN</sequence>
<dbReference type="InterPro" id="IPR016187">
    <property type="entry name" value="CTDL_fold"/>
</dbReference>
<dbReference type="PANTHER" id="PTHR22803">
    <property type="entry name" value="MANNOSE, PHOSPHOLIPASE, LECTIN RECEPTOR RELATED"/>
    <property type="match status" value="1"/>
</dbReference>
<dbReference type="SMART" id="SM00034">
    <property type="entry name" value="CLECT"/>
    <property type="match status" value="1"/>
</dbReference>
<keyword evidence="5" id="KW-1133">Transmembrane helix</keyword>
<evidence type="ECO:0000313" key="9">
    <source>
        <dbReference type="RefSeq" id="XP_060548169.1"/>
    </source>
</evidence>
<keyword evidence="3" id="KW-1015">Disulfide bond</keyword>
<evidence type="ECO:0000256" key="3">
    <source>
        <dbReference type="ARBA" id="ARBA00023157"/>
    </source>
</evidence>
<keyword evidence="7" id="KW-1185">Reference proteome</keyword>
<dbReference type="InterPro" id="IPR016186">
    <property type="entry name" value="C-type_lectin-like/link_sf"/>
</dbReference>
<keyword evidence="5" id="KW-0472">Membrane</keyword>
<feature type="transmembrane region" description="Helical" evidence="5">
    <location>
        <begin position="35"/>
        <end position="58"/>
    </location>
</feature>
<evidence type="ECO:0000256" key="1">
    <source>
        <dbReference type="ARBA" id="ARBA00004613"/>
    </source>
</evidence>
<organism evidence="7 9">
    <name type="scientific">Pantherophis guttatus</name>
    <name type="common">Corn snake</name>
    <name type="synonym">Elaphe guttata</name>
    <dbReference type="NCBI Taxonomy" id="94885"/>
    <lineage>
        <taxon>Eukaryota</taxon>
        <taxon>Metazoa</taxon>
        <taxon>Chordata</taxon>
        <taxon>Craniata</taxon>
        <taxon>Vertebrata</taxon>
        <taxon>Euteleostomi</taxon>
        <taxon>Lepidosauria</taxon>
        <taxon>Squamata</taxon>
        <taxon>Bifurcata</taxon>
        <taxon>Unidentata</taxon>
        <taxon>Episquamata</taxon>
        <taxon>Toxicofera</taxon>
        <taxon>Serpentes</taxon>
        <taxon>Colubroidea</taxon>
        <taxon>Colubridae</taxon>
        <taxon>Colubrinae</taxon>
        <taxon>Pantherophis</taxon>
    </lineage>
</organism>
<evidence type="ECO:0000313" key="10">
    <source>
        <dbReference type="RefSeq" id="XP_060548175.1"/>
    </source>
</evidence>
<dbReference type="InterPro" id="IPR001304">
    <property type="entry name" value="C-type_lectin-like"/>
</dbReference>
<evidence type="ECO:0000256" key="5">
    <source>
        <dbReference type="SAM" id="Phobius"/>
    </source>
</evidence>
<accession>A0ABM3ZIH0</accession>
<evidence type="ECO:0000259" key="6">
    <source>
        <dbReference type="PROSITE" id="PS50041"/>
    </source>
</evidence>
<dbReference type="RefSeq" id="XP_060548175.1">
    <property type="nucleotide sequence ID" value="XM_060692192.1"/>
</dbReference>
<evidence type="ECO:0000256" key="2">
    <source>
        <dbReference type="ARBA" id="ARBA00022525"/>
    </source>
</evidence>
<feature type="region of interest" description="Disordered" evidence="4">
    <location>
        <begin position="1"/>
        <end position="21"/>
    </location>
</feature>
<dbReference type="InterPro" id="IPR050111">
    <property type="entry name" value="C-type_lectin/snaclec_domain"/>
</dbReference>
<reference evidence="8 9" key="1">
    <citation type="submission" date="2025-05" db="UniProtKB">
        <authorList>
            <consortium name="RefSeq"/>
        </authorList>
    </citation>
    <scope>IDENTIFICATION</scope>
    <source>
        <tissue evidence="8 9">Blood</tissue>
    </source>
</reference>